<keyword evidence="3" id="KW-1185">Reference proteome</keyword>
<proteinExistence type="predicted"/>
<evidence type="ECO:0000313" key="2">
    <source>
        <dbReference type="EMBL" id="KAF4470184.1"/>
    </source>
</evidence>
<sequence>MSDAPGWPNRALPAPPGLQGGAGEISQAYQDAQERLQALAQRQMLHENHAKAMKAVIDSLTQEIQIGDMMIHGAQNTNIQAWLQAQNFISALGYEAKELEIKFASLKNTDEQLQQQHQCLVSLASQPGLGAFNGNADDLAASAAAFSLLFRQKQIQDIQNVFVRFKNCINIFSQLYDLEAKLLKEQSA</sequence>
<evidence type="ECO:0000256" key="1">
    <source>
        <dbReference type="SAM" id="MobiDB-lite"/>
    </source>
</evidence>
<protein>
    <submittedName>
        <fullName evidence="2">Uncharacterized protein</fullName>
    </submittedName>
</protein>
<gene>
    <name evidence="2" type="ORF">FALBO_2903</name>
</gene>
<dbReference type="Proteomes" id="UP000554235">
    <property type="component" value="Unassembled WGS sequence"/>
</dbReference>
<feature type="region of interest" description="Disordered" evidence="1">
    <location>
        <begin position="1"/>
        <end position="23"/>
    </location>
</feature>
<accession>A0A8H4LML1</accession>
<evidence type="ECO:0000313" key="3">
    <source>
        <dbReference type="Proteomes" id="UP000554235"/>
    </source>
</evidence>
<dbReference type="EMBL" id="JAADYS010000384">
    <property type="protein sequence ID" value="KAF4470184.1"/>
    <property type="molecule type" value="Genomic_DNA"/>
</dbReference>
<reference evidence="2 3" key="1">
    <citation type="submission" date="2020-01" db="EMBL/GenBank/DDBJ databases">
        <title>Identification and distribution of gene clusters putatively required for synthesis of sphingolipid metabolism inhibitors in phylogenetically diverse species of the filamentous fungus Fusarium.</title>
        <authorList>
            <person name="Kim H.-S."/>
            <person name="Busman M."/>
            <person name="Brown D.W."/>
            <person name="Divon H."/>
            <person name="Uhlig S."/>
            <person name="Proctor R.H."/>
        </authorList>
    </citation>
    <scope>NUCLEOTIDE SEQUENCE [LARGE SCALE GENOMIC DNA]</scope>
    <source>
        <strain evidence="2 3">NRRL 20459</strain>
    </source>
</reference>
<comment type="caution">
    <text evidence="2">The sequence shown here is derived from an EMBL/GenBank/DDBJ whole genome shotgun (WGS) entry which is preliminary data.</text>
</comment>
<dbReference type="AlphaFoldDB" id="A0A8H4LML1"/>
<name>A0A8H4LML1_9HYPO</name>
<organism evidence="2 3">
    <name type="scientific">Fusarium albosuccineum</name>
    <dbReference type="NCBI Taxonomy" id="1237068"/>
    <lineage>
        <taxon>Eukaryota</taxon>
        <taxon>Fungi</taxon>
        <taxon>Dikarya</taxon>
        <taxon>Ascomycota</taxon>
        <taxon>Pezizomycotina</taxon>
        <taxon>Sordariomycetes</taxon>
        <taxon>Hypocreomycetidae</taxon>
        <taxon>Hypocreales</taxon>
        <taxon>Nectriaceae</taxon>
        <taxon>Fusarium</taxon>
        <taxon>Fusarium decemcellulare species complex</taxon>
    </lineage>
</organism>